<dbReference type="AlphaFoldDB" id="A0A0X3TS27"/>
<keyword evidence="2" id="KW-0472">Membrane</keyword>
<keyword evidence="2" id="KW-0812">Transmembrane</keyword>
<keyword evidence="1" id="KW-0175">Coiled coil</keyword>
<dbReference type="GO" id="GO:0004713">
    <property type="term" value="F:protein tyrosine kinase activity"/>
    <property type="evidence" value="ECO:0007669"/>
    <property type="project" value="TreeGrafter"/>
</dbReference>
<dbReference type="OrthoDB" id="7800844at2"/>
<gene>
    <name evidence="3" type="ORF">AVO44_18015</name>
</gene>
<evidence type="ECO:0000313" key="3">
    <source>
        <dbReference type="EMBL" id="KUJ77276.1"/>
    </source>
</evidence>
<evidence type="ECO:0000256" key="1">
    <source>
        <dbReference type="SAM" id="Coils"/>
    </source>
</evidence>
<dbReference type="GO" id="GO:0005886">
    <property type="term" value="C:plasma membrane"/>
    <property type="evidence" value="ECO:0007669"/>
    <property type="project" value="TreeGrafter"/>
</dbReference>
<name>A0A0X3TS27_9RHOB</name>
<dbReference type="Proteomes" id="UP000053690">
    <property type="component" value="Unassembled WGS sequence"/>
</dbReference>
<evidence type="ECO:0000313" key="4">
    <source>
        <dbReference type="Proteomes" id="UP000053690"/>
    </source>
</evidence>
<dbReference type="EMBL" id="LQBP01000011">
    <property type="protein sequence ID" value="KUJ77276.1"/>
    <property type="molecule type" value="Genomic_DNA"/>
</dbReference>
<protein>
    <recommendedName>
        <fullName evidence="5">Sugar transporter</fullName>
    </recommendedName>
</protein>
<feature type="transmembrane region" description="Helical" evidence="2">
    <location>
        <begin position="380"/>
        <end position="401"/>
    </location>
</feature>
<keyword evidence="2" id="KW-1133">Transmembrane helix</keyword>
<dbReference type="STRING" id="1685378.AVO44_18015"/>
<reference evidence="4" key="1">
    <citation type="submission" date="2015-12" db="EMBL/GenBank/DDBJ databases">
        <authorList>
            <person name="Zhang G."/>
            <person name="Stingl U."/>
        </authorList>
    </citation>
    <scope>NUCLEOTIDE SEQUENCE [LARGE SCALE GENOMIC DNA]</scope>
    <source>
        <strain evidence="4">ZGT108</strain>
    </source>
</reference>
<evidence type="ECO:0008006" key="5">
    <source>
        <dbReference type="Google" id="ProtNLM"/>
    </source>
</evidence>
<keyword evidence="4" id="KW-1185">Reference proteome</keyword>
<dbReference type="RefSeq" id="WP_068340135.1">
    <property type="nucleotide sequence ID" value="NZ_LQBP01000011.1"/>
</dbReference>
<feature type="transmembrane region" description="Helical" evidence="2">
    <location>
        <begin position="44"/>
        <end position="66"/>
    </location>
</feature>
<evidence type="ECO:0000256" key="2">
    <source>
        <dbReference type="SAM" id="Phobius"/>
    </source>
</evidence>
<dbReference type="PANTHER" id="PTHR32309:SF13">
    <property type="entry name" value="FERRIC ENTEROBACTIN TRANSPORT PROTEIN FEPE"/>
    <property type="match status" value="1"/>
</dbReference>
<dbReference type="PANTHER" id="PTHR32309">
    <property type="entry name" value="TYROSINE-PROTEIN KINASE"/>
    <property type="match status" value="1"/>
</dbReference>
<sequence>MTVEKVDTPNEVLSPRTVVSLAPGRAASGDTGTQVRPQTRRRRWLTLSFVFCVLLPITLGTLYYTLVASDRYVSGAGFAVRGLDGGGGIDVVGAFTGMASSGSTTSESYIVLKYLNSRDLLENIQTAFPFQEKYSASDVDFLSRLDPNLPIEDQVDYWNGVIATTFDSTSGIITFDVDAFQAKDAERMANLVLENTRALVNQLSESARRDSVRFAEAEVHRAEARLREVLQQVRTFRDQELSINPAASAQLQIELLASLKMQLVDLRSRIAALGRVDESSPAKINLQRKADALKAQIAEQTLGIAAPPGKENPDSPLTGLLATYEALEIEKTFAEQAYASALSSLEQARIDADRQQRYLAVYSYPSLPEDAIYPRRALNIFILSVVAISMWGIGVLVTYSVRDHIS</sequence>
<comment type="caution">
    <text evidence="3">The sequence shown here is derived from an EMBL/GenBank/DDBJ whole genome shotgun (WGS) entry which is preliminary data.</text>
</comment>
<dbReference type="InterPro" id="IPR050445">
    <property type="entry name" value="Bact_polysacc_biosynth/exp"/>
</dbReference>
<accession>A0A0X3TS27</accession>
<feature type="coiled-coil region" evidence="1">
    <location>
        <begin position="212"/>
        <end position="239"/>
    </location>
</feature>
<proteinExistence type="predicted"/>
<organism evidence="3 4">
    <name type="scientific">Ruegeria profundi</name>
    <dbReference type="NCBI Taxonomy" id="1685378"/>
    <lineage>
        <taxon>Bacteria</taxon>
        <taxon>Pseudomonadati</taxon>
        <taxon>Pseudomonadota</taxon>
        <taxon>Alphaproteobacteria</taxon>
        <taxon>Rhodobacterales</taxon>
        <taxon>Roseobacteraceae</taxon>
        <taxon>Ruegeria</taxon>
    </lineage>
</organism>